<dbReference type="Gene3D" id="1.10.10.10">
    <property type="entry name" value="Winged helix-like DNA-binding domain superfamily/Winged helix DNA-binding domain"/>
    <property type="match status" value="1"/>
</dbReference>
<dbReference type="SUPFAM" id="SSF46785">
    <property type="entry name" value="Winged helix' DNA-binding domain"/>
    <property type="match status" value="1"/>
</dbReference>
<keyword evidence="3" id="KW-0805">Transcription regulation</keyword>
<dbReference type="InterPro" id="IPR037402">
    <property type="entry name" value="YidZ_PBP2"/>
</dbReference>
<protein>
    <submittedName>
        <fullName evidence="8">Transcriptional regulator MexT</fullName>
    </submittedName>
</protein>
<evidence type="ECO:0000256" key="4">
    <source>
        <dbReference type="ARBA" id="ARBA00023125"/>
    </source>
</evidence>
<organism evidence="8 9">
    <name type="scientific">Neorhizobium galegae bv. officinalis</name>
    <dbReference type="NCBI Taxonomy" id="323656"/>
    <lineage>
        <taxon>Bacteria</taxon>
        <taxon>Pseudomonadati</taxon>
        <taxon>Pseudomonadota</taxon>
        <taxon>Alphaproteobacteria</taxon>
        <taxon>Hyphomicrobiales</taxon>
        <taxon>Rhizobiaceae</taxon>
        <taxon>Rhizobium/Agrobacterium group</taxon>
        <taxon>Neorhizobium</taxon>
    </lineage>
</organism>
<dbReference type="AlphaFoldDB" id="A0A0T7GYL5"/>
<dbReference type="PANTHER" id="PTHR30118">
    <property type="entry name" value="HTH-TYPE TRANSCRIPTIONAL REGULATOR LEUO-RELATED"/>
    <property type="match status" value="1"/>
</dbReference>
<dbReference type="SUPFAM" id="SSF53850">
    <property type="entry name" value="Periplasmic binding protein-like II"/>
    <property type="match status" value="1"/>
</dbReference>
<accession>A0A0T7GYL5</accession>
<reference evidence="8 9" key="1">
    <citation type="submission" date="2014-08" db="EMBL/GenBank/DDBJ databases">
        <authorList>
            <person name="Chen Y.-H."/>
        </authorList>
    </citation>
    <scope>NUCLEOTIDE SEQUENCE [LARGE SCALE GENOMIC DNA]</scope>
</reference>
<proteinExistence type="inferred from homology"/>
<dbReference type="RefSeq" id="WP_046637269.1">
    <property type="nucleotide sequence ID" value="NZ_CCRK01000012.1"/>
</dbReference>
<dbReference type="Proteomes" id="UP000039660">
    <property type="component" value="Unassembled WGS sequence"/>
</dbReference>
<dbReference type="Pfam" id="PF00126">
    <property type="entry name" value="HTH_1"/>
    <property type="match status" value="1"/>
</dbReference>
<dbReference type="GO" id="GO:0003677">
    <property type="term" value="F:DNA binding"/>
    <property type="evidence" value="ECO:0007669"/>
    <property type="project" value="UniProtKB-KW"/>
</dbReference>
<dbReference type="GO" id="GO:0003700">
    <property type="term" value="F:DNA-binding transcription factor activity"/>
    <property type="evidence" value="ECO:0007669"/>
    <property type="project" value="InterPro"/>
</dbReference>
<dbReference type="InterPro" id="IPR050389">
    <property type="entry name" value="LysR-type_TF"/>
</dbReference>
<name>A0A0T7GYL5_NEOGA</name>
<feature type="domain" description="HTH lysR-type" evidence="7">
    <location>
        <begin position="11"/>
        <end position="67"/>
    </location>
</feature>
<dbReference type="CDD" id="cd08417">
    <property type="entry name" value="PBP2_Nitroaromatics_like"/>
    <property type="match status" value="1"/>
</dbReference>
<dbReference type="EMBL" id="CCRK01000012">
    <property type="protein sequence ID" value="CDZ52336.1"/>
    <property type="molecule type" value="Genomic_DNA"/>
</dbReference>
<evidence type="ECO:0000256" key="3">
    <source>
        <dbReference type="ARBA" id="ARBA00023015"/>
    </source>
</evidence>
<dbReference type="PROSITE" id="PS50931">
    <property type="entry name" value="HTH_LYSR"/>
    <property type="match status" value="1"/>
</dbReference>
<keyword evidence="6" id="KW-0804">Transcription</keyword>
<keyword evidence="2" id="KW-0536">Nodulation</keyword>
<gene>
    <name evidence="8" type="primary">mexT</name>
    <name evidence="8" type="ORF">NGAL_HAMBI1189_44340</name>
</gene>
<evidence type="ECO:0000313" key="9">
    <source>
        <dbReference type="Proteomes" id="UP000039660"/>
    </source>
</evidence>
<evidence type="ECO:0000313" key="8">
    <source>
        <dbReference type="EMBL" id="CDZ52336.1"/>
    </source>
</evidence>
<comment type="similarity">
    <text evidence="1">Belongs to the LysR transcriptional regulatory family.</text>
</comment>
<evidence type="ECO:0000256" key="6">
    <source>
        <dbReference type="ARBA" id="ARBA00023163"/>
    </source>
</evidence>
<keyword evidence="5" id="KW-0010">Activator</keyword>
<evidence type="ECO:0000256" key="5">
    <source>
        <dbReference type="ARBA" id="ARBA00023159"/>
    </source>
</evidence>
<sequence>MLNQIDLSRADLNLLVLFEVVMEERHVGRSAQRLNLSPSAVSHGLGRLRVLLGDPLFLRTPRGVVPTDRALEIAEAVREVLDRVRRIIISSEAFDPERSSRRFTIGAPDGASSVFLHPLLHKLASNAPRVSLGLRQLLPRPGETSIASAWADALVDLEKRAIDIAIIPHDDVPARFRHELLYEEDFVVAMRAGHPFKLNPSLARYCEMKHLVVSHSADPFGFVDSVLEQHALTRQIALTVPSFMQALAVLADTELVCALPRHFVQMFETTFGVECVDAPIEFGRFKMSLVVPKAALSDPGIDWLVNTIGSMRRA</sequence>
<keyword evidence="4" id="KW-0238">DNA-binding</keyword>
<evidence type="ECO:0000256" key="2">
    <source>
        <dbReference type="ARBA" id="ARBA00022458"/>
    </source>
</evidence>
<dbReference type="Gene3D" id="3.40.190.10">
    <property type="entry name" value="Periplasmic binding protein-like II"/>
    <property type="match status" value="2"/>
</dbReference>
<dbReference type="PANTHER" id="PTHR30118:SF15">
    <property type="entry name" value="TRANSCRIPTIONAL REGULATORY PROTEIN"/>
    <property type="match status" value="1"/>
</dbReference>
<dbReference type="InterPro" id="IPR005119">
    <property type="entry name" value="LysR_subst-bd"/>
</dbReference>
<dbReference type="InterPro" id="IPR000847">
    <property type="entry name" value="LysR_HTH_N"/>
</dbReference>
<dbReference type="Pfam" id="PF03466">
    <property type="entry name" value="LysR_substrate"/>
    <property type="match status" value="1"/>
</dbReference>
<evidence type="ECO:0000259" key="7">
    <source>
        <dbReference type="PROSITE" id="PS50931"/>
    </source>
</evidence>
<evidence type="ECO:0000256" key="1">
    <source>
        <dbReference type="ARBA" id="ARBA00009437"/>
    </source>
</evidence>
<dbReference type="InterPro" id="IPR036390">
    <property type="entry name" value="WH_DNA-bd_sf"/>
</dbReference>
<dbReference type="InterPro" id="IPR036388">
    <property type="entry name" value="WH-like_DNA-bd_sf"/>
</dbReference>